<dbReference type="EMBL" id="CP058214">
    <property type="protein sequence ID" value="QPC44050.1"/>
    <property type="molecule type" value="Genomic_DNA"/>
</dbReference>
<dbReference type="RefSeq" id="WP_213161414.1">
    <property type="nucleotide sequence ID" value="NZ_CP058214.1"/>
</dbReference>
<dbReference type="SUPFAM" id="SSF53850">
    <property type="entry name" value="Periplasmic binding protein-like II"/>
    <property type="match status" value="1"/>
</dbReference>
<keyword evidence="2" id="KW-0805">Transcription regulation</keyword>
<dbReference type="InterPro" id="IPR036390">
    <property type="entry name" value="WH_DNA-bd_sf"/>
</dbReference>
<accession>A0A7S8C613</accession>
<dbReference type="CDD" id="cd08415">
    <property type="entry name" value="PBP2_LysR_opines_like"/>
    <property type="match status" value="1"/>
</dbReference>
<protein>
    <submittedName>
        <fullName evidence="6">LysR family transcriptional regulator</fullName>
    </submittedName>
</protein>
<dbReference type="Proteomes" id="UP000593594">
    <property type="component" value="Chromosome"/>
</dbReference>
<dbReference type="InterPro" id="IPR037424">
    <property type="entry name" value="NocR_PBP2"/>
</dbReference>
<dbReference type="Gene3D" id="3.40.190.290">
    <property type="match status" value="1"/>
</dbReference>
<dbReference type="GO" id="GO:0010628">
    <property type="term" value="P:positive regulation of gene expression"/>
    <property type="evidence" value="ECO:0007669"/>
    <property type="project" value="TreeGrafter"/>
</dbReference>
<dbReference type="AlphaFoldDB" id="A0A7S8C613"/>
<evidence type="ECO:0000313" key="7">
    <source>
        <dbReference type="Proteomes" id="UP000593594"/>
    </source>
</evidence>
<dbReference type="InterPro" id="IPR005119">
    <property type="entry name" value="LysR_subst-bd"/>
</dbReference>
<dbReference type="PROSITE" id="PS50931">
    <property type="entry name" value="HTH_LYSR"/>
    <property type="match status" value="1"/>
</dbReference>
<keyword evidence="7" id="KW-1185">Reference proteome</keyword>
<keyword evidence="4" id="KW-0804">Transcription</keyword>
<dbReference type="SUPFAM" id="SSF46785">
    <property type="entry name" value="Winged helix' DNA-binding domain"/>
    <property type="match status" value="1"/>
</dbReference>
<dbReference type="GO" id="GO:0003700">
    <property type="term" value="F:DNA-binding transcription factor activity"/>
    <property type="evidence" value="ECO:0007669"/>
    <property type="project" value="InterPro"/>
</dbReference>
<dbReference type="InterPro" id="IPR000847">
    <property type="entry name" value="LysR_HTH_N"/>
</dbReference>
<evidence type="ECO:0000256" key="1">
    <source>
        <dbReference type="ARBA" id="ARBA00009437"/>
    </source>
</evidence>
<gene>
    <name evidence="6" type="ORF">HW532_15940</name>
</gene>
<dbReference type="InterPro" id="IPR036388">
    <property type="entry name" value="WH-like_DNA-bd_sf"/>
</dbReference>
<evidence type="ECO:0000256" key="4">
    <source>
        <dbReference type="ARBA" id="ARBA00023163"/>
    </source>
</evidence>
<name>A0A7S8C613_9HYPH</name>
<evidence type="ECO:0000259" key="5">
    <source>
        <dbReference type="PROSITE" id="PS50931"/>
    </source>
</evidence>
<dbReference type="PANTHER" id="PTHR30427:SF1">
    <property type="entry name" value="TRANSCRIPTIONAL ACTIVATOR PROTEIN LYSR"/>
    <property type="match status" value="1"/>
</dbReference>
<organism evidence="6 7">
    <name type="scientific">Kaustia mangrovi</name>
    <dbReference type="NCBI Taxonomy" id="2593653"/>
    <lineage>
        <taxon>Bacteria</taxon>
        <taxon>Pseudomonadati</taxon>
        <taxon>Pseudomonadota</taxon>
        <taxon>Alphaproteobacteria</taxon>
        <taxon>Hyphomicrobiales</taxon>
        <taxon>Parvibaculaceae</taxon>
        <taxon>Kaustia</taxon>
    </lineage>
</organism>
<dbReference type="Pfam" id="PF03466">
    <property type="entry name" value="LysR_substrate"/>
    <property type="match status" value="1"/>
</dbReference>
<sequence>MITPRQIEAFRAVMLTRSMTGAARILSVTQSAVSKIMHELEDELGFVLFSRRKGGLEPTPEAHALYMEVRKSFLGLDKIARAAQRIRAGRQGRLRIVSVPALTTGFLQKVVRVFLESGHRVEITLDTYNNEEVVDLVALGHADIGITMTPIDSYAVNVSPVMTAPCVCLLPHGHRLAAKERISLEDLRGEPFISLAENTTTRIRIDAAFRAANIARAGGLEARWSASVAAFVAQGLGVAIIEPFTARAHAHCGYVIRPLKQKIEFSFAEVTPKQSIQSTIARDFLDCFRQEVAAFQA</sequence>
<reference evidence="6 7" key="1">
    <citation type="submission" date="2020-06" db="EMBL/GenBank/DDBJ databases">
        <title>Genome sequence of 2 isolates from Red Sea Mangroves.</title>
        <authorList>
            <person name="Sefrji F."/>
            <person name="Michoud G."/>
            <person name="Merlino G."/>
            <person name="Daffonchio D."/>
        </authorList>
    </citation>
    <scope>NUCLEOTIDE SEQUENCE [LARGE SCALE GENOMIC DNA]</scope>
    <source>
        <strain evidence="6 7">R1DC25</strain>
    </source>
</reference>
<feature type="domain" description="HTH lysR-type" evidence="5">
    <location>
        <begin position="2"/>
        <end position="59"/>
    </location>
</feature>
<dbReference type="GO" id="GO:0043565">
    <property type="term" value="F:sequence-specific DNA binding"/>
    <property type="evidence" value="ECO:0007669"/>
    <property type="project" value="TreeGrafter"/>
</dbReference>
<evidence type="ECO:0000313" key="6">
    <source>
        <dbReference type="EMBL" id="QPC44050.1"/>
    </source>
</evidence>
<dbReference type="PRINTS" id="PR00039">
    <property type="entry name" value="HTHLYSR"/>
</dbReference>
<dbReference type="Pfam" id="PF00126">
    <property type="entry name" value="HTH_1"/>
    <property type="match status" value="1"/>
</dbReference>
<dbReference type="KEGG" id="kmn:HW532_15940"/>
<evidence type="ECO:0000256" key="2">
    <source>
        <dbReference type="ARBA" id="ARBA00023015"/>
    </source>
</evidence>
<proteinExistence type="inferred from homology"/>
<evidence type="ECO:0000256" key="3">
    <source>
        <dbReference type="ARBA" id="ARBA00023125"/>
    </source>
</evidence>
<dbReference type="PANTHER" id="PTHR30427">
    <property type="entry name" value="TRANSCRIPTIONAL ACTIVATOR PROTEIN LYSR"/>
    <property type="match status" value="1"/>
</dbReference>
<dbReference type="Gene3D" id="1.10.10.10">
    <property type="entry name" value="Winged helix-like DNA-binding domain superfamily/Winged helix DNA-binding domain"/>
    <property type="match status" value="1"/>
</dbReference>
<keyword evidence="3" id="KW-0238">DNA-binding</keyword>
<comment type="similarity">
    <text evidence="1">Belongs to the LysR transcriptional regulatory family.</text>
</comment>